<dbReference type="Pfam" id="PF00300">
    <property type="entry name" value="His_Phos_1"/>
    <property type="match status" value="1"/>
</dbReference>
<dbReference type="OrthoDB" id="496981at2759"/>
<evidence type="ECO:0000313" key="2">
    <source>
        <dbReference type="EnsemblProtists" id="EKX51768"/>
    </source>
</evidence>
<feature type="non-terminal residue" evidence="1">
    <location>
        <position position="1"/>
    </location>
</feature>
<name>L1JUM6_GUITC</name>
<reference evidence="3" key="2">
    <citation type="submission" date="2012-11" db="EMBL/GenBank/DDBJ databases">
        <authorList>
            <person name="Kuo A."/>
            <person name="Curtis B.A."/>
            <person name="Tanifuji G."/>
            <person name="Burki F."/>
            <person name="Gruber A."/>
            <person name="Irimia M."/>
            <person name="Maruyama S."/>
            <person name="Arias M.C."/>
            <person name="Ball S.G."/>
            <person name="Gile G.H."/>
            <person name="Hirakawa Y."/>
            <person name="Hopkins J.F."/>
            <person name="Rensing S.A."/>
            <person name="Schmutz J."/>
            <person name="Symeonidi A."/>
            <person name="Elias M."/>
            <person name="Eveleigh R.J."/>
            <person name="Herman E.K."/>
            <person name="Klute M.J."/>
            <person name="Nakayama T."/>
            <person name="Obornik M."/>
            <person name="Reyes-Prieto A."/>
            <person name="Armbrust E.V."/>
            <person name="Aves S.J."/>
            <person name="Beiko R.G."/>
            <person name="Coutinho P."/>
            <person name="Dacks J.B."/>
            <person name="Durnford D.G."/>
            <person name="Fast N.M."/>
            <person name="Green B.R."/>
            <person name="Grisdale C."/>
            <person name="Hempe F."/>
            <person name="Henrissat B."/>
            <person name="Hoppner M.P."/>
            <person name="Ishida K.-I."/>
            <person name="Kim E."/>
            <person name="Koreny L."/>
            <person name="Kroth P.G."/>
            <person name="Liu Y."/>
            <person name="Malik S.-B."/>
            <person name="Maier U.G."/>
            <person name="McRose D."/>
            <person name="Mock T."/>
            <person name="Neilson J.A."/>
            <person name="Onodera N.T."/>
            <person name="Poole A.M."/>
            <person name="Pritham E.J."/>
            <person name="Richards T.A."/>
            <person name="Rocap G."/>
            <person name="Roy S.W."/>
            <person name="Sarai C."/>
            <person name="Schaack S."/>
            <person name="Shirato S."/>
            <person name="Slamovits C.H."/>
            <person name="Spencer D.F."/>
            <person name="Suzuki S."/>
            <person name="Worden A.Z."/>
            <person name="Zauner S."/>
            <person name="Barry K."/>
            <person name="Bell C."/>
            <person name="Bharti A.K."/>
            <person name="Crow J.A."/>
            <person name="Grimwood J."/>
            <person name="Kramer R."/>
            <person name="Lindquist E."/>
            <person name="Lucas S."/>
            <person name="Salamov A."/>
            <person name="McFadden G.I."/>
            <person name="Lane C.E."/>
            <person name="Keeling P.J."/>
            <person name="Gray M.W."/>
            <person name="Grigoriev I.V."/>
            <person name="Archibald J.M."/>
        </authorList>
    </citation>
    <scope>NUCLEOTIDE SEQUENCE</scope>
    <source>
        <strain evidence="3">CCMP2712</strain>
    </source>
</reference>
<dbReference type="EMBL" id="JH992974">
    <property type="protein sequence ID" value="EKX51768.1"/>
    <property type="molecule type" value="Genomic_DNA"/>
</dbReference>
<dbReference type="InterPro" id="IPR029033">
    <property type="entry name" value="His_PPase_superfam"/>
</dbReference>
<dbReference type="InterPro" id="IPR050275">
    <property type="entry name" value="PGM_Phosphatase"/>
</dbReference>
<gene>
    <name evidence="1" type="ORF">GUITHDRAFT_150802</name>
</gene>
<dbReference type="Gene3D" id="3.40.50.1240">
    <property type="entry name" value="Phosphoglycerate mutase-like"/>
    <property type="match status" value="1"/>
</dbReference>
<dbReference type="PANTHER" id="PTHR48100:SF1">
    <property type="entry name" value="HISTIDINE PHOSPHATASE FAMILY PROTEIN-RELATED"/>
    <property type="match status" value="1"/>
</dbReference>
<reference evidence="2" key="3">
    <citation type="submission" date="2016-03" db="UniProtKB">
        <authorList>
            <consortium name="EnsemblProtists"/>
        </authorList>
    </citation>
    <scope>IDENTIFICATION</scope>
</reference>
<dbReference type="PANTHER" id="PTHR48100">
    <property type="entry name" value="BROAD-SPECIFICITY PHOSPHATASE YOR283W-RELATED"/>
    <property type="match status" value="1"/>
</dbReference>
<dbReference type="GeneID" id="17308553"/>
<dbReference type="GO" id="GO:0016791">
    <property type="term" value="F:phosphatase activity"/>
    <property type="evidence" value="ECO:0007669"/>
    <property type="project" value="TreeGrafter"/>
</dbReference>
<evidence type="ECO:0000313" key="1">
    <source>
        <dbReference type="EMBL" id="EKX51768.1"/>
    </source>
</evidence>
<evidence type="ECO:0000313" key="3">
    <source>
        <dbReference type="Proteomes" id="UP000011087"/>
    </source>
</evidence>
<dbReference type="HOGENOM" id="CLU_2140014_0_0_1"/>
<dbReference type="GO" id="GO:0005737">
    <property type="term" value="C:cytoplasm"/>
    <property type="evidence" value="ECO:0007669"/>
    <property type="project" value="TreeGrafter"/>
</dbReference>
<dbReference type="SUPFAM" id="SSF53254">
    <property type="entry name" value="Phosphoglycerate mutase-like"/>
    <property type="match status" value="1"/>
</dbReference>
<dbReference type="CDD" id="cd07067">
    <property type="entry name" value="HP_PGM_like"/>
    <property type="match status" value="1"/>
</dbReference>
<sequence length="113" mass="12557">MSYRKSQIGKLLRLDVGDCDSTSPIRVSASQFLTKLTAPKSVIFIRHGEAEHNSFADWGTRDPVLTENGWSQARGLRHLAILRDALGFNGKDKRAQLVVVSPLRRTLQTAQAL</sequence>
<reference evidence="1 3" key="1">
    <citation type="journal article" date="2012" name="Nature">
        <title>Algal genomes reveal evolutionary mosaicism and the fate of nucleomorphs.</title>
        <authorList>
            <consortium name="DOE Joint Genome Institute"/>
            <person name="Curtis B.A."/>
            <person name="Tanifuji G."/>
            <person name="Burki F."/>
            <person name="Gruber A."/>
            <person name="Irimia M."/>
            <person name="Maruyama S."/>
            <person name="Arias M.C."/>
            <person name="Ball S.G."/>
            <person name="Gile G.H."/>
            <person name="Hirakawa Y."/>
            <person name="Hopkins J.F."/>
            <person name="Kuo A."/>
            <person name="Rensing S.A."/>
            <person name="Schmutz J."/>
            <person name="Symeonidi A."/>
            <person name="Elias M."/>
            <person name="Eveleigh R.J."/>
            <person name="Herman E.K."/>
            <person name="Klute M.J."/>
            <person name="Nakayama T."/>
            <person name="Obornik M."/>
            <person name="Reyes-Prieto A."/>
            <person name="Armbrust E.V."/>
            <person name="Aves S.J."/>
            <person name="Beiko R.G."/>
            <person name="Coutinho P."/>
            <person name="Dacks J.B."/>
            <person name="Durnford D.G."/>
            <person name="Fast N.M."/>
            <person name="Green B.R."/>
            <person name="Grisdale C.J."/>
            <person name="Hempel F."/>
            <person name="Henrissat B."/>
            <person name="Hoppner M.P."/>
            <person name="Ishida K."/>
            <person name="Kim E."/>
            <person name="Koreny L."/>
            <person name="Kroth P.G."/>
            <person name="Liu Y."/>
            <person name="Malik S.B."/>
            <person name="Maier U.G."/>
            <person name="McRose D."/>
            <person name="Mock T."/>
            <person name="Neilson J.A."/>
            <person name="Onodera N.T."/>
            <person name="Poole A.M."/>
            <person name="Pritham E.J."/>
            <person name="Richards T.A."/>
            <person name="Rocap G."/>
            <person name="Roy S.W."/>
            <person name="Sarai C."/>
            <person name="Schaack S."/>
            <person name="Shirato S."/>
            <person name="Slamovits C.H."/>
            <person name="Spencer D.F."/>
            <person name="Suzuki S."/>
            <person name="Worden A.Z."/>
            <person name="Zauner S."/>
            <person name="Barry K."/>
            <person name="Bell C."/>
            <person name="Bharti A.K."/>
            <person name="Crow J.A."/>
            <person name="Grimwood J."/>
            <person name="Kramer R."/>
            <person name="Lindquist E."/>
            <person name="Lucas S."/>
            <person name="Salamov A."/>
            <person name="McFadden G.I."/>
            <person name="Lane C.E."/>
            <person name="Keeling P.J."/>
            <person name="Gray M.W."/>
            <person name="Grigoriev I.V."/>
            <person name="Archibald J.M."/>
        </authorList>
    </citation>
    <scope>NUCLEOTIDE SEQUENCE</scope>
    <source>
        <strain evidence="1 3">CCMP2712</strain>
    </source>
</reference>
<dbReference type="Proteomes" id="UP000011087">
    <property type="component" value="Unassembled WGS sequence"/>
</dbReference>
<dbReference type="InterPro" id="IPR013078">
    <property type="entry name" value="His_Pase_superF_clade-1"/>
</dbReference>
<keyword evidence="3" id="KW-1185">Reference proteome</keyword>
<proteinExistence type="predicted"/>
<dbReference type="KEGG" id="gtt:GUITHDRAFT_150802"/>
<protein>
    <submittedName>
        <fullName evidence="1 2">Uncharacterized protein</fullName>
    </submittedName>
</protein>
<dbReference type="RefSeq" id="XP_005838748.1">
    <property type="nucleotide sequence ID" value="XM_005838691.1"/>
</dbReference>
<organism evidence="1">
    <name type="scientific">Guillardia theta (strain CCMP2712)</name>
    <name type="common">Cryptophyte</name>
    <dbReference type="NCBI Taxonomy" id="905079"/>
    <lineage>
        <taxon>Eukaryota</taxon>
        <taxon>Cryptophyceae</taxon>
        <taxon>Pyrenomonadales</taxon>
        <taxon>Geminigeraceae</taxon>
        <taxon>Guillardia</taxon>
    </lineage>
</organism>
<dbReference type="PaxDb" id="55529-EKX51768"/>
<dbReference type="AlphaFoldDB" id="L1JUM6"/>
<dbReference type="SMART" id="SM00855">
    <property type="entry name" value="PGAM"/>
    <property type="match status" value="1"/>
</dbReference>
<accession>L1JUM6</accession>
<dbReference type="EnsemblProtists" id="EKX51768">
    <property type="protein sequence ID" value="EKX51768"/>
    <property type="gene ID" value="GUITHDRAFT_150802"/>
</dbReference>